<sequence length="137" mass="14123">MAARFNGLVVDQLAAGAVDALHRHGVGDDRIDVVRVPGAYEIPLVARRLGKSGKYAAVLCLGCVIRGDTDHYDYVAGAAANGIAGAAHEADVPVIFGVLTCDTLEQALQRAGAKAGNKGFEAAVAAIEMVNLLAKLL</sequence>
<dbReference type="RefSeq" id="WP_088258035.1">
    <property type="nucleotide sequence ID" value="NZ_NIDE01000014.1"/>
</dbReference>
<reference evidence="11" key="1">
    <citation type="submission" date="2017-06" db="EMBL/GenBank/DDBJ databases">
        <title>Genome analysis of Fimbriiglobus ruber SP5, the first member of the order Planctomycetales with confirmed chitinolytic capability.</title>
        <authorList>
            <person name="Ravin N.V."/>
            <person name="Rakitin A.L."/>
            <person name="Ivanova A.A."/>
            <person name="Beletsky A.V."/>
            <person name="Kulichevskaya I.S."/>
            <person name="Mardanov A.V."/>
            <person name="Dedysh S.N."/>
        </authorList>
    </citation>
    <scope>NUCLEOTIDE SEQUENCE [LARGE SCALE GENOMIC DNA]</scope>
    <source>
        <strain evidence="11">SP5</strain>
    </source>
</reference>
<dbReference type="HAMAP" id="MF_00178">
    <property type="entry name" value="Lumazine_synth"/>
    <property type="match status" value="1"/>
</dbReference>
<dbReference type="PANTHER" id="PTHR21058:SF0">
    <property type="entry name" value="6,7-DIMETHYL-8-RIBITYLLUMAZINE SYNTHASE"/>
    <property type="match status" value="1"/>
</dbReference>
<evidence type="ECO:0000256" key="3">
    <source>
        <dbReference type="ARBA" id="ARBA00012664"/>
    </source>
</evidence>
<dbReference type="SUPFAM" id="SSF52121">
    <property type="entry name" value="Lumazine synthase"/>
    <property type="match status" value="1"/>
</dbReference>
<feature type="binding site" evidence="9">
    <location>
        <position position="110"/>
    </location>
    <ligand>
        <name>(2S)-2-hydroxy-3-oxobutyl phosphate</name>
        <dbReference type="ChEBI" id="CHEBI:58830"/>
    </ligand>
</feature>
<gene>
    <name evidence="9" type="primary">ribH</name>
    <name evidence="10" type="ORF">FRUB_07305</name>
</gene>
<dbReference type="EC" id="2.5.1.78" evidence="3 9"/>
<dbReference type="UniPathway" id="UPA00275">
    <property type="reaction ID" value="UER00404"/>
</dbReference>
<organism evidence="10 11">
    <name type="scientific">Fimbriiglobus ruber</name>
    <dbReference type="NCBI Taxonomy" id="1908690"/>
    <lineage>
        <taxon>Bacteria</taxon>
        <taxon>Pseudomonadati</taxon>
        <taxon>Planctomycetota</taxon>
        <taxon>Planctomycetia</taxon>
        <taxon>Gemmatales</taxon>
        <taxon>Gemmataceae</taxon>
        <taxon>Fimbriiglobus</taxon>
    </lineage>
</organism>
<dbReference type="Proteomes" id="UP000214646">
    <property type="component" value="Unassembled WGS sequence"/>
</dbReference>
<evidence type="ECO:0000256" key="7">
    <source>
        <dbReference type="ARBA" id="ARBA00058151"/>
    </source>
</evidence>
<comment type="pathway">
    <text evidence="1 9">Cofactor biosynthesis; riboflavin biosynthesis; riboflavin from 2-hydroxy-3-oxobutyl phosphate and 5-amino-6-(D-ribitylamino)uracil: step 1/2.</text>
</comment>
<evidence type="ECO:0000313" key="11">
    <source>
        <dbReference type="Proteomes" id="UP000214646"/>
    </source>
</evidence>
<feature type="binding site" evidence="9">
    <location>
        <position position="96"/>
    </location>
    <ligand>
        <name>5-amino-6-(D-ribitylamino)uracil</name>
        <dbReference type="ChEBI" id="CHEBI:15934"/>
    </ligand>
</feature>
<name>A0A225DPA5_9BACT</name>
<feature type="binding site" evidence="9">
    <location>
        <position position="5"/>
    </location>
    <ligand>
        <name>5-amino-6-(D-ribitylamino)uracil</name>
        <dbReference type="ChEBI" id="CHEBI:15934"/>
    </ligand>
</feature>
<dbReference type="Pfam" id="PF00885">
    <property type="entry name" value="DMRL_synthase"/>
    <property type="match status" value="1"/>
</dbReference>
<dbReference type="EMBL" id="NIDE01000014">
    <property type="protein sequence ID" value="OWK38185.1"/>
    <property type="molecule type" value="Genomic_DNA"/>
</dbReference>
<comment type="caution">
    <text evidence="10">The sequence shown here is derived from an EMBL/GenBank/DDBJ whole genome shotgun (WGS) entry which is preliminary data.</text>
</comment>
<feature type="binding site" evidence="9">
    <location>
        <begin position="68"/>
        <end position="69"/>
    </location>
    <ligand>
        <name>(2S)-2-hydroxy-3-oxobutyl phosphate</name>
        <dbReference type="ChEBI" id="CHEBI:58830"/>
    </ligand>
</feature>
<feature type="active site" description="Proton donor" evidence="9">
    <location>
        <position position="71"/>
    </location>
</feature>
<dbReference type="NCBIfam" id="TIGR00114">
    <property type="entry name" value="lumazine-synth"/>
    <property type="match status" value="1"/>
</dbReference>
<feature type="binding site" evidence="9">
    <location>
        <begin position="63"/>
        <end position="65"/>
    </location>
    <ligand>
        <name>5-amino-6-(D-ribitylamino)uracil</name>
        <dbReference type="ChEBI" id="CHEBI:15934"/>
    </ligand>
</feature>
<evidence type="ECO:0000256" key="9">
    <source>
        <dbReference type="HAMAP-Rule" id="MF_00178"/>
    </source>
</evidence>
<dbReference type="InterPro" id="IPR002180">
    <property type="entry name" value="LS/RS"/>
</dbReference>
<comment type="similarity">
    <text evidence="2 9">Belongs to the DMRL synthase family.</text>
</comment>
<keyword evidence="5 9" id="KW-0808">Transferase</keyword>
<dbReference type="InterPro" id="IPR034964">
    <property type="entry name" value="LS"/>
</dbReference>
<dbReference type="PANTHER" id="PTHR21058">
    <property type="entry name" value="6,7-DIMETHYL-8-RIBITYLLUMAZINE SYNTHASE DMRL SYNTHASE LUMAZINE SYNTHASE"/>
    <property type="match status" value="1"/>
</dbReference>
<dbReference type="InterPro" id="IPR036467">
    <property type="entry name" value="LS/RS_sf"/>
</dbReference>
<keyword evidence="4 9" id="KW-0686">Riboflavin biosynthesis</keyword>
<evidence type="ECO:0000256" key="5">
    <source>
        <dbReference type="ARBA" id="ARBA00022679"/>
    </source>
</evidence>
<dbReference type="GO" id="GO:0005829">
    <property type="term" value="C:cytosol"/>
    <property type="evidence" value="ECO:0007669"/>
    <property type="project" value="TreeGrafter"/>
</dbReference>
<evidence type="ECO:0000313" key="10">
    <source>
        <dbReference type="EMBL" id="OWK38185.1"/>
    </source>
</evidence>
<evidence type="ECO:0000256" key="1">
    <source>
        <dbReference type="ARBA" id="ARBA00004917"/>
    </source>
</evidence>
<comment type="catalytic activity">
    <reaction evidence="6 9">
        <text>(2S)-2-hydroxy-3-oxobutyl phosphate + 5-amino-6-(D-ribitylamino)uracil = 6,7-dimethyl-8-(1-D-ribityl)lumazine + phosphate + 2 H2O + H(+)</text>
        <dbReference type="Rhea" id="RHEA:26152"/>
        <dbReference type="ChEBI" id="CHEBI:15377"/>
        <dbReference type="ChEBI" id="CHEBI:15378"/>
        <dbReference type="ChEBI" id="CHEBI:15934"/>
        <dbReference type="ChEBI" id="CHEBI:43474"/>
        <dbReference type="ChEBI" id="CHEBI:58201"/>
        <dbReference type="ChEBI" id="CHEBI:58830"/>
        <dbReference type="EC" id="2.5.1.78"/>
    </reaction>
</comment>
<protein>
    <recommendedName>
        <fullName evidence="8 9">6,7-dimethyl-8-ribityllumazine synthase</fullName>
        <shortName evidence="9">DMRL synthase</shortName>
        <shortName evidence="9">LS</shortName>
        <shortName evidence="9">Lumazine synthase</shortName>
        <ecNumber evidence="3 9">2.5.1.78</ecNumber>
    </recommendedName>
</protein>
<dbReference type="GO" id="GO:0009349">
    <property type="term" value="C:riboflavin synthase complex"/>
    <property type="evidence" value="ECO:0007669"/>
    <property type="project" value="UniProtKB-UniRule"/>
</dbReference>
<dbReference type="GO" id="GO:0009231">
    <property type="term" value="P:riboflavin biosynthetic process"/>
    <property type="evidence" value="ECO:0007669"/>
    <property type="project" value="UniProtKB-UniRule"/>
</dbReference>
<dbReference type="Gene3D" id="3.40.50.960">
    <property type="entry name" value="Lumazine/riboflavin synthase"/>
    <property type="match status" value="1"/>
</dbReference>
<accession>A0A225DPA5</accession>
<evidence type="ECO:0000256" key="4">
    <source>
        <dbReference type="ARBA" id="ARBA00022619"/>
    </source>
</evidence>
<dbReference type="CDD" id="cd09209">
    <property type="entry name" value="Lumazine_synthase-I"/>
    <property type="match status" value="1"/>
</dbReference>
<dbReference type="GO" id="GO:0000906">
    <property type="term" value="F:6,7-dimethyl-8-ribityllumazine synthase activity"/>
    <property type="evidence" value="ECO:0007669"/>
    <property type="project" value="UniProtKB-UniRule"/>
</dbReference>
<evidence type="ECO:0000256" key="6">
    <source>
        <dbReference type="ARBA" id="ARBA00048785"/>
    </source>
</evidence>
<evidence type="ECO:0000256" key="2">
    <source>
        <dbReference type="ARBA" id="ARBA00007424"/>
    </source>
</evidence>
<evidence type="ECO:0000256" key="8">
    <source>
        <dbReference type="ARBA" id="ARBA00072606"/>
    </source>
</evidence>
<comment type="function">
    <text evidence="7 9">Catalyzes the formation of 6,7-dimethyl-8-ribityllumazine by condensation of 5-amino-6-(D-ribitylamino)uracil with 3,4-dihydroxy-2-butanone 4-phosphate. This is the penultimate step in the biosynthesis of riboflavin.</text>
</comment>
<dbReference type="FunFam" id="3.40.50.960:FF:000001">
    <property type="entry name" value="6,7-dimethyl-8-ribityllumazine synthase"/>
    <property type="match status" value="1"/>
</dbReference>
<proteinExistence type="inferred from homology"/>
<keyword evidence="11" id="KW-1185">Reference proteome</keyword>
<dbReference type="AlphaFoldDB" id="A0A225DPA5"/>
<feature type="binding site" evidence="9">
    <location>
        <begin position="39"/>
        <end position="41"/>
    </location>
    <ligand>
        <name>5-amino-6-(D-ribitylamino)uracil</name>
        <dbReference type="ChEBI" id="CHEBI:15934"/>
    </ligand>
</feature>